<keyword evidence="5" id="KW-1185">Reference proteome</keyword>
<sequence>MAATDVAFYLVVSNLAGRKNLGTYLRTGTAFGVHQLLVVGSDRFGTHGGHNAHKYVDIVHVHTFDEAATYLASVHCTTVLGVQSPSHPTPSTSIDERTFEGPTAFVLGNEGGGLSDDQRAICTGYVHVPHYPLAVATTPFELDLTVQLAIVLQSFTSSTNAYTERAIQDTTTRGKFELCDRIVTIAQTPAQKSQVAEQRLAQKAEVESVMNDTLSLGVLLDDY</sequence>
<evidence type="ECO:0000256" key="1">
    <source>
        <dbReference type="ARBA" id="ARBA00022603"/>
    </source>
</evidence>
<dbReference type="InterPro" id="IPR029026">
    <property type="entry name" value="tRNA_m1G_MTases_N"/>
</dbReference>
<name>A0A1V9Y6K5_ACHHY</name>
<dbReference type="STRING" id="1202772.A0A1V9Y6K5"/>
<keyword evidence="2" id="KW-0808">Transferase</keyword>
<dbReference type="Gene3D" id="3.40.1280.10">
    <property type="match status" value="1"/>
</dbReference>
<dbReference type="InterPro" id="IPR029028">
    <property type="entry name" value="Alpha/beta_knot_MTases"/>
</dbReference>
<gene>
    <name evidence="4" type="ORF">ACHHYP_16491</name>
</gene>
<keyword evidence="1" id="KW-0489">Methyltransferase</keyword>
<dbReference type="GO" id="GO:0003723">
    <property type="term" value="F:RNA binding"/>
    <property type="evidence" value="ECO:0007669"/>
    <property type="project" value="InterPro"/>
</dbReference>
<dbReference type="InterPro" id="IPR051259">
    <property type="entry name" value="rRNA_Methyltransferase"/>
</dbReference>
<dbReference type="GO" id="GO:0006396">
    <property type="term" value="P:RNA processing"/>
    <property type="evidence" value="ECO:0007669"/>
    <property type="project" value="InterPro"/>
</dbReference>
<dbReference type="GO" id="GO:0008173">
    <property type="term" value="F:RNA methyltransferase activity"/>
    <property type="evidence" value="ECO:0007669"/>
    <property type="project" value="InterPro"/>
</dbReference>
<evidence type="ECO:0000259" key="3">
    <source>
        <dbReference type="Pfam" id="PF00588"/>
    </source>
</evidence>
<dbReference type="PANTHER" id="PTHR43191:SF7">
    <property type="entry name" value="OBP33PEP LIKE PROTEIN"/>
    <property type="match status" value="1"/>
</dbReference>
<protein>
    <recommendedName>
        <fullName evidence="3">tRNA/rRNA methyltransferase SpoU type domain-containing protein</fullName>
    </recommendedName>
</protein>
<evidence type="ECO:0000313" key="5">
    <source>
        <dbReference type="Proteomes" id="UP000243579"/>
    </source>
</evidence>
<proteinExistence type="predicted"/>
<dbReference type="SUPFAM" id="SSF75217">
    <property type="entry name" value="alpha/beta knot"/>
    <property type="match status" value="1"/>
</dbReference>
<evidence type="ECO:0000313" key="4">
    <source>
        <dbReference type="EMBL" id="OQR81334.1"/>
    </source>
</evidence>
<evidence type="ECO:0000256" key="2">
    <source>
        <dbReference type="ARBA" id="ARBA00022679"/>
    </source>
</evidence>
<feature type="domain" description="tRNA/rRNA methyltransferase SpoU type" evidence="3">
    <location>
        <begin position="8"/>
        <end position="131"/>
    </location>
</feature>
<dbReference type="InterPro" id="IPR001537">
    <property type="entry name" value="SpoU_MeTrfase"/>
</dbReference>
<dbReference type="GO" id="GO:0032259">
    <property type="term" value="P:methylation"/>
    <property type="evidence" value="ECO:0007669"/>
    <property type="project" value="UniProtKB-KW"/>
</dbReference>
<organism evidence="4 5">
    <name type="scientific">Achlya hypogyna</name>
    <name type="common">Oomycete</name>
    <name type="synonym">Protoachlya hypogyna</name>
    <dbReference type="NCBI Taxonomy" id="1202772"/>
    <lineage>
        <taxon>Eukaryota</taxon>
        <taxon>Sar</taxon>
        <taxon>Stramenopiles</taxon>
        <taxon>Oomycota</taxon>
        <taxon>Saprolegniomycetes</taxon>
        <taxon>Saprolegniales</taxon>
        <taxon>Achlyaceae</taxon>
        <taxon>Achlya</taxon>
    </lineage>
</organism>
<dbReference type="Pfam" id="PF00588">
    <property type="entry name" value="SpoU_methylase"/>
    <property type="match status" value="1"/>
</dbReference>
<dbReference type="AlphaFoldDB" id="A0A1V9Y6K5"/>
<dbReference type="PANTHER" id="PTHR43191">
    <property type="entry name" value="RRNA METHYLTRANSFERASE 3"/>
    <property type="match status" value="1"/>
</dbReference>
<dbReference type="EMBL" id="JNBR01002802">
    <property type="protein sequence ID" value="OQR81334.1"/>
    <property type="molecule type" value="Genomic_DNA"/>
</dbReference>
<dbReference type="Proteomes" id="UP000243579">
    <property type="component" value="Unassembled WGS sequence"/>
</dbReference>
<accession>A0A1V9Y6K5</accession>
<comment type="caution">
    <text evidence="4">The sequence shown here is derived from an EMBL/GenBank/DDBJ whole genome shotgun (WGS) entry which is preliminary data.</text>
</comment>
<dbReference type="OrthoDB" id="270651at2759"/>
<reference evidence="4 5" key="1">
    <citation type="journal article" date="2014" name="Genome Biol. Evol.">
        <title>The secreted proteins of Achlya hypogyna and Thraustotheca clavata identify the ancestral oomycete secretome and reveal gene acquisitions by horizontal gene transfer.</title>
        <authorList>
            <person name="Misner I."/>
            <person name="Blouin N."/>
            <person name="Leonard G."/>
            <person name="Richards T.A."/>
            <person name="Lane C.E."/>
        </authorList>
    </citation>
    <scope>NUCLEOTIDE SEQUENCE [LARGE SCALE GENOMIC DNA]</scope>
    <source>
        <strain evidence="4 5">ATCC 48635</strain>
    </source>
</reference>